<evidence type="ECO:0000313" key="21">
    <source>
        <dbReference type="EMBL" id="CAD7699090.1"/>
    </source>
</evidence>
<dbReference type="GO" id="GO:0006695">
    <property type="term" value="P:cholesterol biosynthetic process"/>
    <property type="evidence" value="ECO:0007669"/>
    <property type="project" value="UniProtKB-KW"/>
</dbReference>
<keyword evidence="8" id="KW-0521">NADP</keyword>
<keyword evidence="4" id="KW-0153">Cholesterol metabolism</keyword>
<dbReference type="OrthoDB" id="5326588at2759"/>
<keyword evidence="6" id="KW-0152">Cholesterol biosynthesis</keyword>
<gene>
    <name evidence="21" type="ORF">OSTQU699_LOCUS4449</name>
</gene>
<feature type="transmembrane region" description="Helical" evidence="20">
    <location>
        <begin position="193"/>
        <end position="212"/>
    </location>
</feature>
<sequence length="521" mass="58248">MTAVCRISKLNHSQKQAIPVVRCQRLHCSLGVCQRPAPPTREGPRVSSSSLWSSCLAAPSTGLTMTAKGDKEGQAWANSDGTGRKASVWGVTGTAGEVLSLMGTLFLLTMCPAFIMFMWTIHSKFGGSLQHFASFAMQDGWQGVIGLLPSPTRAAWIYFAVFGIFEAALQLLLPGKTTYGPVTPKGNVPVYKANGVAAYVTTLMMLALLWRLDLFNPAQVYDKFGEILMVTNIFALGLCVFLNVKGLVAPSSTDSGSTGNIIYNFWWGTELYPRIGKHFDIKVWTNCRMGMVSWGVIILCFAAKQYEALGYVADSMVVSVLIMEVYIFKFFLWESSYMKTMDIAHDRAGYYLCWGCLNWVPGVYTSPAMFLVGHPVELGLPLAATMAVVGLAFVYINYDADRQRQAFRAEGGKGKIWGKTPKKVEAQYVTADNEIKTSLLLASGWWGLARHFHYVPEIMASVFWTLPGLFSHPLHWFYVVYLILLLLDRGFRDDQRCRSKYGKYWDRYCEIVKYRIIPGIY</sequence>
<dbReference type="Proteomes" id="UP000708148">
    <property type="component" value="Unassembled WGS sequence"/>
</dbReference>
<comment type="subcellular location">
    <subcellularLocation>
        <location evidence="1">Endoplasmic reticulum membrane</location>
        <topology evidence="1">Multi-pass membrane protein</topology>
    </subcellularLocation>
</comment>
<dbReference type="AlphaFoldDB" id="A0A8S1IVP7"/>
<evidence type="ECO:0000256" key="8">
    <source>
        <dbReference type="ARBA" id="ARBA00022857"/>
    </source>
</evidence>
<dbReference type="Gene3D" id="1.20.120.1630">
    <property type="match status" value="1"/>
</dbReference>
<dbReference type="InterPro" id="IPR018083">
    <property type="entry name" value="Sterol_reductase_CS"/>
</dbReference>
<organism evidence="21 22">
    <name type="scientific">Ostreobium quekettii</name>
    <dbReference type="NCBI Taxonomy" id="121088"/>
    <lineage>
        <taxon>Eukaryota</taxon>
        <taxon>Viridiplantae</taxon>
        <taxon>Chlorophyta</taxon>
        <taxon>core chlorophytes</taxon>
        <taxon>Ulvophyceae</taxon>
        <taxon>TCBD clade</taxon>
        <taxon>Bryopsidales</taxon>
        <taxon>Ostreobineae</taxon>
        <taxon>Ostreobiaceae</taxon>
        <taxon>Ostreobium</taxon>
    </lineage>
</organism>
<dbReference type="PANTHER" id="PTHR21257:SF38">
    <property type="entry name" value="7-DEHYDROCHOLESTEROL REDUCTASE"/>
    <property type="match status" value="1"/>
</dbReference>
<accession>A0A8S1IVP7</accession>
<dbReference type="PROSITE" id="PS01017">
    <property type="entry name" value="STEROL_REDUCT_1"/>
    <property type="match status" value="1"/>
</dbReference>
<evidence type="ECO:0000256" key="6">
    <source>
        <dbReference type="ARBA" id="ARBA00022778"/>
    </source>
</evidence>
<feature type="transmembrane region" description="Helical" evidence="20">
    <location>
        <begin position="378"/>
        <end position="398"/>
    </location>
</feature>
<evidence type="ECO:0000313" key="22">
    <source>
        <dbReference type="Proteomes" id="UP000708148"/>
    </source>
</evidence>
<name>A0A8S1IVP7_9CHLO</name>
<evidence type="ECO:0000256" key="2">
    <source>
        <dbReference type="ARBA" id="ARBA00005402"/>
    </source>
</evidence>
<keyword evidence="9" id="KW-0752">Steroid biosynthesis</keyword>
<evidence type="ECO:0000256" key="15">
    <source>
        <dbReference type="ARBA" id="ARBA00023166"/>
    </source>
</evidence>
<evidence type="ECO:0000256" key="4">
    <source>
        <dbReference type="ARBA" id="ARBA00022548"/>
    </source>
</evidence>
<dbReference type="GO" id="GO:0005789">
    <property type="term" value="C:endoplasmic reticulum membrane"/>
    <property type="evidence" value="ECO:0007669"/>
    <property type="project" value="UniProtKB-SubCell"/>
</dbReference>
<feature type="transmembrane region" description="Helical" evidence="20">
    <location>
        <begin position="283"/>
        <end position="302"/>
    </location>
</feature>
<evidence type="ECO:0000256" key="20">
    <source>
        <dbReference type="SAM" id="Phobius"/>
    </source>
</evidence>
<keyword evidence="15" id="KW-1207">Sterol metabolism</keyword>
<feature type="transmembrane region" description="Helical" evidence="20">
    <location>
        <begin position="98"/>
        <end position="121"/>
    </location>
</feature>
<keyword evidence="10 20" id="KW-1133">Transmembrane helix</keyword>
<evidence type="ECO:0000256" key="5">
    <source>
        <dbReference type="ARBA" id="ARBA00022692"/>
    </source>
</evidence>
<evidence type="ECO:0000256" key="10">
    <source>
        <dbReference type="ARBA" id="ARBA00022989"/>
    </source>
</evidence>
<comment type="similarity">
    <text evidence="2">Belongs to the ERG4/ERG24 family.</text>
</comment>
<evidence type="ECO:0000256" key="17">
    <source>
        <dbReference type="ARBA" id="ARBA00038851"/>
    </source>
</evidence>
<keyword evidence="14 20" id="KW-0472">Membrane</keyword>
<dbReference type="GO" id="GO:0016132">
    <property type="term" value="P:brassinosteroid biosynthetic process"/>
    <property type="evidence" value="ECO:0007669"/>
    <property type="project" value="TreeGrafter"/>
</dbReference>
<evidence type="ECO:0000256" key="19">
    <source>
        <dbReference type="ARBA" id="ARBA00042688"/>
    </source>
</evidence>
<evidence type="ECO:0000256" key="18">
    <source>
        <dbReference type="ARBA" id="ARBA00039984"/>
    </source>
</evidence>
<keyword evidence="5 20" id="KW-0812">Transmembrane</keyword>
<evidence type="ECO:0000256" key="7">
    <source>
        <dbReference type="ARBA" id="ARBA00022824"/>
    </source>
</evidence>
<dbReference type="InterPro" id="IPR001171">
    <property type="entry name" value="ERG24_DHCR-like"/>
</dbReference>
<evidence type="ECO:0000256" key="16">
    <source>
        <dbReference type="ARBA" id="ARBA00023221"/>
    </source>
</evidence>
<evidence type="ECO:0000256" key="13">
    <source>
        <dbReference type="ARBA" id="ARBA00023098"/>
    </source>
</evidence>
<keyword evidence="7" id="KW-0256">Endoplasmic reticulum</keyword>
<feature type="transmembrane region" description="Helical" evidence="20">
    <location>
        <begin position="155"/>
        <end position="173"/>
    </location>
</feature>
<feature type="transmembrane region" description="Helical" evidence="20">
    <location>
        <begin position="224"/>
        <end position="244"/>
    </location>
</feature>
<keyword evidence="22" id="KW-1185">Reference proteome</keyword>
<proteinExistence type="inferred from homology"/>
<dbReference type="EC" id="1.3.1.21" evidence="17"/>
<feature type="transmembrane region" description="Helical" evidence="20">
    <location>
        <begin position="309"/>
        <end position="328"/>
    </location>
</feature>
<keyword evidence="11" id="KW-0560">Oxidoreductase</keyword>
<protein>
    <recommendedName>
        <fullName evidence="18">7-dehydrocholesterol reductase</fullName>
        <ecNumber evidence="17">1.3.1.21</ecNumber>
    </recommendedName>
    <alternativeName>
        <fullName evidence="19">Sterol Delta(7)-reductase</fullName>
    </alternativeName>
</protein>
<dbReference type="PROSITE" id="PS01018">
    <property type="entry name" value="STEROL_REDUCT_2"/>
    <property type="match status" value="1"/>
</dbReference>
<keyword evidence="16" id="KW-0753">Steroid metabolism</keyword>
<keyword evidence="12" id="KW-0756">Sterol biosynthesis</keyword>
<reference evidence="21" key="1">
    <citation type="submission" date="2020-12" db="EMBL/GenBank/DDBJ databases">
        <authorList>
            <person name="Iha C."/>
        </authorList>
    </citation>
    <scope>NUCLEOTIDE SEQUENCE</scope>
</reference>
<evidence type="ECO:0000256" key="14">
    <source>
        <dbReference type="ARBA" id="ARBA00023136"/>
    </source>
</evidence>
<dbReference type="EMBL" id="CAJHUC010000951">
    <property type="protein sequence ID" value="CAD7699090.1"/>
    <property type="molecule type" value="Genomic_DNA"/>
</dbReference>
<evidence type="ECO:0000256" key="11">
    <source>
        <dbReference type="ARBA" id="ARBA00023002"/>
    </source>
</evidence>
<evidence type="ECO:0000256" key="9">
    <source>
        <dbReference type="ARBA" id="ARBA00022955"/>
    </source>
</evidence>
<dbReference type="Pfam" id="PF01222">
    <property type="entry name" value="ERG4_ERG24"/>
    <property type="match status" value="1"/>
</dbReference>
<feature type="transmembrane region" description="Helical" evidence="20">
    <location>
        <begin position="348"/>
        <end position="371"/>
    </location>
</feature>
<dbReference type="PANTHER" id="PTHR21257">
    <property type="entry name" value="DELTA(14)-STEROL REDUCTASE"/>
    <property type="match status" value="1"/>
</dbReference>
<comment type="caution">
    <text evidence="21">The sequence shown here is derived from an EMBL/GenBank/DDBJ whole genome shotgun (WGS) entry which is preliminary data.</text>
</comment>
<evidence type="ECO:0000256" key="3">
    <source>
        <dbReference type="ARBA" id="ARBA00022516"/>
    </source>
</evidence>
<dbReference type="GO" id="GO:0047598">
    <property type="term" value="F:7-dehydrocholesterol reductase activity"/>
    <property type="evidence" value="ECO:0007669"/>
    <property type="project" value="UniProtKB-EC"/>
</dbReference>
<evidence type="ECO:0000256" key="12">
    <source>
        <dbReference type="ARBA" id="ARBA00023011"/>
    </source>
</evidence>
<keyword evidence="13" id="KW-0443">Lipid metabolism</keyword>
<dbReference type="FunFam" id="1.20.120.1630:FF:000006">
    <property type="entry name" value="Putative 7-dehydrocholesterol reductase"/>
    <property type="match status" value="1"/>
</dbReference>
<keyword evidence="3" id="KW-0444">Lipid biosynthesis</keyword>
<evidence type="ECO:0000256" key="1">
    <source>
        <dbReference type="ARBA" id="ARBA00004477"/>
    </source>
</evidence>